<feature type="domain" description="DNA methylase adenine-specific" evidence="7">
    <location>
        <begin position="115"/>
        <end position="406"/>
    </location>
</feature>
<proteinExistence type="predicted"/>
<keyword evidence="2 9" id="KW-0489">Methyltransferase</keyword>
<evidence type="ECO:0000256" key="1">
    <source>
        <dbReference type="ARBA" id="ARBA00011900"/>
    </source>
</evidence>
<dbReference type="InterPro" id="IPR029063">
    <property type="entry name" value="SAM-dependent_MTases_sf"/>
</dbReference>
<protein>
    <recommendedName>
        <fullName evidence="1">site-specific DNA-methyltransferase (adenine-specific)</fullName>
        <ecNumber evidence="1">2.1.1.72</ecNumber>
    </recommendedName>
</protein>
<keyword evidence="4" id="KW-0949">S-adenosyl-L-methionine</keyword>
<dbReference type="RefSeq" id="WP_184879917.1">
    <property type="nucleotide sequence ID" value="NZ_BOOV01000017.1"/>
</dbReference>
<evidence type="ECO:0000256" key="3">
    <source>
        <dbReference type="ARBA" id="ARBA00022679"/>
    </source>
</evidence>
<comment type="catalytic activity">
    <reaction evidence="6">
        <text>a 2'-deoxyadenosine in DNA + S-adenosyl-L-methionine = an N(6)-methyl-2'-deoxyadenosine in DNA + S-adenosyl-L-homocysteine + H(+)</text>
        <dbReference type="Rhea" id="RHEA:15197"/>
        <dbReference type="Rhea" id="RHEA-COMP:12418"/>
        <dbReference type="Rhea" id="RHEA-COMP:12419"/>
        <dbReference type="ChEBI" id="CHEBI:15378"/>
        <dbReference type="ChEBI" id="CHEBI:57856"/>
        <dbReference type="ChEBI" id="CHEBI:59789"/>
        <dbReference type="ChEBI" id="CHEBI:90615"/>
        <dbReference type="ChEBI" id="CHEBI:90616"/>
        <dbReference type="EC" id="2.1.1.72"/>
    </reaction>
</comment>
<evidence type="ECO:0000259" key="7">
    <source>
        <dbReference type="Pfam" id="PF02384"/>
    </source>
</evidence>
<dbReference type="InterPro" id="IPR022749">
    <property type="entry name" value="D12N6_MeTrfase_N"/>
</dbReference>
<dbReference type="GO" id="GO:0009307">
    <property type="term" value="P:DNA restriction-modification system"/>
    <property type="evidence" value="ECO:0007669"/>
    <property type="project" value="UniProtKB-KW"/>
</dbReference>
<dbReference type="GO" id="GO:0009007">
    <property type="term" value="F:site-specific DNA-methyltransferase (adenine-specific) activity"/>
    <property type="evidence" value="ECO:0007669"/>
    <property type="project" value="UniProtKB-EC"/>
</dbReference>
<keyword evidence="3 9" id="KW-0808">Transferase</keyword>
<evidence type="ECO:0000256" key="2">
    <source>
        <dbReference type="ARBA" id="ARBA00022603"/>
    </source>
</evidence>
<keyword evidence="5" id="KW-0680">Restriction system</keyword>
<dbReference type="Proteomes" id="UP000542210">
    <property type="component" value="Unassembled WGS sequence"/>
</dbReference>
<name>A0A7W7D6C7_9ACTN</name>
<dbReference type="Pfam" id="PF02384">
    <property type="entry name" value="N6_Mtase"/>
    <property type="match status" value="1"/>
</dbReference>
<evidence type="ECO:0000313" key="10">
    <source>
        <dbReference type="Proteomes" id="UP000542210"/>
    </source>
</evidence>
<feature type="domain" description="N6 adenine-specific DNA methyltransferase N-terminal" evidence="8">
    <location>
        <begin position="9"/>
        <end position="49"/>
    </location>
</feature>
<dbReference type="GO" id="GO:0032259">
    <property type="term" value="P:methylation"/>
    <property type="evidence" value="ECO:0007669"/>
    <property type="project" value="UniProtKB-KW"/>
</dbReference>
<sequence length="1040" mass="113551">MSEGEGQLAGSLWSIASLLWAEFRASERGGVLLPLVVLRRLDCQMEADVFDRALEDSHTAAETLLDWVRQLPEEIGHVFNGFDLGGILRRLGIVGLLYPILRQFRDLDLHPARVADDLMGETFAELIDRFSAAQHDTAGEWFTPADINSLIAELVLLGSDTGEPRGPIRIYDPVCGMGGTLAAVRARLTGQAVRLYGQEINTGARAMCSASLLMAGLDPAAIAPGNCLSDNRYSAETFDFLTAHPPAGVEWKRISDAVQKEATERGFAGRFGAGLPRVSDSSLLFVQHLVAHMKPREAGGSRAVIVVNGSPLVNGAAGSGESQIRRWIVESGLLEGIIALPGGLFTHTALPFFLLVLSTQSPSDRSEVVFLDARGRGTTLRKLVGDKRQYFTDGEVTEIADCYRRACLGDDGRDPSEGPTVRRLKASEFGYQRVQIDQPLRLRFQVTPQAVAQLQESSVLQRYPAGEDLLSAFGGFVGRAWTTKAAFEDYVGAGLLTAGCEQPPERVWSAVVKAASVVDPGGEVQRDISGSVIADPDLRSYDRVPLGEDVAAFLRREVLSGSPMAWIDAATVKIGYEVPRHLLMETRWHGELGPLSRVARLVTKRTLPRDSRHSRPLLTATGLSAEKAADLPDAAEADRPLGLCADGDIVGYPGRWRLLPSGFGEALTTLNVLRPYVGGRTLCEWLNAMGRDRTGPLTSLSMDTPVPVEAIKSPAFASLIEESDSSRAELIRLTRSLFPEFPNIFKRPTEDLAGLQQAMQSKAAEAHLLGELVQPLSDPVWRAELSYPFHVAGLSRQYRTAHLVDVRKEALLKLGESLARSLGVIALAIMIQRGEEFSPTLANPFTRGAGATFGTWTTLLSNFLRSGDVPELPVFESMRGPHGALSILQKIKNQRNASGHAFGVRPAHERDAEVRSLEPIVVAALESLPWLARLHWDLIEHCGYIDPGYILQGRRLRGSHPEWEPLDEEYHQQLAPHRIYLRGPLLAASIDLTPVASVSICDVCNQRELFLINKAKVSGGRVAQLTLRSDKDHEVLHDLS</sequence>
<organism evidence="9 10">
    <name type="scientific">Sphaerisporangium siamense</name>
    <dbReference type="NCBI Taxonomy" id="795645"/>
    <lineage>
        <taxon>Bacteria</taxon>
        <taxon>Bacillati</taxon>
        <taxon>Actinomycetota</taxon>
        <taxon>Actinomycetes</taxon>
        <taxon>Streptosporangiales</taxon>
        <taxon>Streptosporangiaceae</taxon>
        <taxon>Sphaerisporangium</taxon>
    </lineage>
</organism>
<dbReference type="InterPro" id="IPR003356">
    <property type="entry name" value="DNA_methylase_A-5"/>
</dbReference>
<evidence type="ECO:0000259" key="8">
    <source>
        <dbReference type="Pfam" id="PF12161"/>
    </source>
</evidence>
<comment type="caution">
    <text evidence="9">The sequence shown here is derived from an EMBL/GenBank/DDBJ whole genome shotgun (WGS) entry which is preliminary data.</text>
</comment>
<dbReference type="PANTHER" id="PTHR42933:SF3">
    <property type="entry name" value="TYPE I RESTRICTION ENZYME MJAVIII METHYLASE SUBUNIT"/>
    <property type="match status" value="1"/>
</dbReference>
<evidence type="ECO:0000256" key="6">
    <source>
        <dbReference type="ARBA" id="ARBA00047942"/>
    </source>
</evidence>
<dbReference type="PRINTS" id="PR00507">
    <property type="entry name" value="N12N6MTFRASE"/>
</dbReference>
<evidence type="ECO:0000256" key="4">
    <source>
        <dbReference type="ARBA" id="ARBA00022691"/>
    </source>
</evidence>
<keyword evidence="10" id="KW-1185">Reference proteome</keyword>
<evidence type="ECO:0000313" key="9">
    <source>
        <dbReference type="EMBL" id="MBB4701070.1"/>
    </source>
</evidence>
<dbReference type="PANTHER" id="PTHR42933">
    <property type="entry name" value="SLR6095 PROTEIN"/>
    <property type="match status" value="1"/>
</dbReference>
<evidence type="ECO:0000256" key="5">
    <source>
        <dbReference type="ARBA" id="ARBA00022747"/>
    </source>
</evidence>
<dbReference type="AlphaFoldDB" id="A0A7W7D6C7"/>
<dbReference type="Gene3D" id="3.40.50.150">
    <property type="entry name" value="Vaccinia Virus protein VP39"/>
    <property type="match status" value="1"/>
</dbReference>
<accession>A0A7W7D6C7</accession>
<reference evidence="9 10" key="1">
    <citation type="submission" date="2020-08" db="EMBL/GenBank/DDBJ databases">
        <title>Sequencing the genomes of 1000 actinobacteria strains.</title>
        <authorList>
            <person name="Klenk H.-P."/>
        </authorList>
    </citation>
    <scope>NUCLEOTIDE SEQUENCE [LARGE SCALE GENOMIC DNA]</scope>
    <source>
        <strain evidence="9 10">DSM 45784</strain>
    </source>
</reference>
<dbReference type="GO" id="GO:0003677">
    <property type="term" value="F:DNA binding"/>
    <property type="evidence" value="ECO:0007669"/>
    <property type="project" value="InterPro"/>
</dbReference>
<gene>
    <name evidence="9" type="ORF">BJ982_002614</name>
</gene>
<dbReference type="InterPro" id="IPR051537">
    <property type="entry name" value="DNA_Adenine_Mtase"/>
</dbReference>
<dbReference type="EC" id="2.1.1.72" evidence="1"/>
<dbReference type="SUPFAM" id="SSF53335">
    <property type="entry name" value="S-adenosyl-L-methionine-dependent methyltransferases"/>
    <property type="match status" value="1"/>
</dbReference>
<dbReference type="Pfam" id="PF12161">
    <property type="entry name" value="HsdM_N"/>
    <property type="match status" value="1"/>
</dbReference>
<dbReference type="GO" id="GO:0008170">
    <property type="term" value="F:N-methyltransferase activity"/>
    <property type="evidence" value="ECO:0007669"/>
    <property type="project" value="InterPro"/>
</dbReference>
<dbReference type="EMBL" id="JACHND010000001">
    <property type="protein sequence ID" value="MBB4701070.1"/>
    <property type="molecule type" value="Genomic_DNA"/>
</dbReference>